<gene>
    <name evidence="2" type="ORF">CKU37_08900</name>
</gene>
<dbReference type="EMBL" id="NSIW01000018">
    <property type="protein sequence ID" value="PZD55806.1"/>
    <property type="molecule type" value="Genomic_DNA"/>
</dbReference>
<accession>A0AA45CRQ5</accession>
<dbReference type="Pfam" id="PF00550">
    <property type="entry name" value="PP-binding"/>
    <property type="match status" value="1"/>
</dbReference>
<sequence length="78" mass="9111">MVVNEKNIALDVWKQVLNITEIPEEEDTFYSLGGTSLQLVEVLFVLKNRFSIDCTMRELMILENFGEFITLIKEKNKK</sequence>
<name>A0AA45CRQ5_STRSL</name>
<dbReference type="InterPro" id="IPR009081">
    <property type="entry name" value="PP-bd_ACP"/>
</dbReference>
<reference evidence="2 3" key="1">
    <citation type="submission" date="2017-08" db="EMBL/GenBank/DDBJ databases">
        <title>Streptococcus salivarius strain HS0302 Genome.</title>
        <authorList>
            <person name="Smith J."/>
            <person name="Deng P."/>
            <person name="Geng M."/>
        </authorList>
    </citation>
    <scope>NUCLEOTIDE SEQUENCE [LARGE SCALE GENOMIC DNA]</scope>
    <source>
        <strain evidence="2 3">HS0302</strain>
    </source>
</reference>
<dbReference type="Proteomes" id="UP000248776">
    <property type="component" value="Unassembled WGS sequence"/>
</dbReference>
<dbReference type="InterPro" id="IPR036736">
    <property type="entry name" value="ACP-like_sf"/>
</dbReference>
<proteinExistence type="predicted"/>
<dbReference type="RefSeq" id="WP_110981345.1">
    <property type="nucleotide sequence ID" value="NZ_JADPEB010000003.1"/>
</dbReference>
<dbReference type="PROSITE" id="PS50075">
    <property type="entry name" value="CARRIER"/>
    <property type="match status" value="1"/>
</dbReference>
<dbReference type="SUPFAM" id="SSF47336">
    <property type="entry name" value="ACP-like"/>
    <property type="match status" value="1"/>
</dbReference>
<evidence type="ECO:0000313" key="2">
    <source>
        <dbReference type="EMBL" id="PZD55806.1"/>
    </source>
</evidence>
<protein>
    <recommendedName>
        <fullName evidence="1">Carrier domain-containing protein</fullName>
    </recommendedName>
</protein>
<evidence type="ECO:0000259" key="1">
    <source>
        <dbReference type="PROSITE" id="PS50075"/>
    </source>
</evidence>
<dbReference type="Gene3D" id="1.10.1200.10">
    <property type="entry name" value="ACP-like"/>
    <property type="match status" value="1"/>
</dbReference>
<dbReference type="AlphaFoldDB" id="A0AA45CRQ5"/>
<organism evidence="2 3">
    <name type="scientific">Streptococcus salivarius</name>
    <dbReference type="NCBI Taxonomy" id="1304"/>
    <lineage>
        <taxon>Bacteria</taxon>
        <taxon>Bacillati</taxon>
        <taxon>Bacillota</taxon>
        <taxon>Bacilli</taxon>
        <taxon>Lactobacillales</taxon>
        <taxon>Streptococcaceae</taxon>
        <taxon>Streptococcus</taxon>
    </lineage>
</organism>
<feature type="domain" description="Carrier" evidence="1">
    <location>
        <begin position="1"/>
        <end position="76"/>
    </location>
</feature>
<comment type="caution">
    <text evidence="2">The sequence shown here is derived from an EMBL/GenBank/DDBJ whole genome shotgun (WGS) entry which is preliminary data.</text>
</comment>
<evidence type="ECO:0000313" key="3">
    <source>
        <dbReference type="Proteomes" id="UP000248776"/>
    </source>
</evidence>